<feature type="binding site" evidence="9">
    <location>
        <position position="227"/>
    </location>
    <ligand>
        <name>Mg(2+)</name>
        <dbReference type="ChEBI" id="CHEBI:18420"/>
        <label>1</label>
    </ligand>
</feature>
<evidence type="ECO:0000256" key="9">
    <source>
        <dbReference type="HAMAP-Rule" id="MF_00211"/>
    </source>
</evidence>
<comment type="pathway">
    <text evidence="1 9">Amino-acid biosynthesis; L-tryptophan biosynthesis; L-tryptophan from chorismate: step 2/5.</text>
</comment>
<dbReference type="FunFam" id="3.40.1030.10:FF:000002">
    <property type="entry name" value="Anthranilate phosphoribosyltransferase"/>
    <property type="match status" value="1"/>
</dbReference>
<keyword evidence="3 9" id="KW-0328">Glycosyltransferase</keyword>
<sequence length="341" mass="36807">MLRNLLHECIEGKTLSRAEAEEAMNEIMSGEATSSQIASLLSILRFRGETTDELTGFAQAMRKHMNTLKLDNKEEVIDTCGTGGDGVSSFNISTASAIIASSLGIKVAKHGNRAVSSKSGSADVLEQLGISIQSTPEEANQALKETNMTFLFAPNYHAAMKHAVAPRKEIGFRTVFNLLGPLSNPAQSKRQVIGVYDTKLALKMAETLKTLGSTHVLFVTGRDGLDEISITTDTDVVELKDGQITSYTIHPSDFQLPVGNLDDIRADSVEESAKLILNVFNNLANESARNTLILNAGAAIYVSGKAASLKEGVDLAREAIDTKKVIHHLQELSSKEVHHYA</sequence>
<evidence type="ECO:0000256" key="2">
    <source>
        <dbReference type="ARBA" id="ARBA00022605"/>
    </source>
</evidence>
<accession>A0A6M0Q4Q5</accession>
<dbReference type="Pfam" id="PF02885">
    <property type="entry name" value="Glycos_trans_3N"/>
    <property type="match status" value="1"/>
</dbReference>
<keyword evidence="6 9" id="KW-0057">Aromatic amino acid biosynthesis</keyword>
<comment type="cofactor">
    <cofactor evidence="9">
        <name>Mg(2+)</name>
        <dbReference type="ChEBI" id="CHEBI:18420"/>
    </cofactor>
    <text evidence="9">Binds 2 magnesium ions per monomer.</text>
</comment>
<evidence type="ECO:0000256" key="5">
    <source>
        <dbReference type="ARBA" id="ARBA00022822"/>
    </source>
</evidence>
<organism evidence="12 13">
    <name type="scientific">Bacillus mesophilus</name>
    <dbReference type="NCBI Taxonomy" id="1808955"/>
    <lineage>
        <taxon>Bacteria</taxon>
        <taxon>Bacillati</taxon>
        <taxon>Bacillota</taxon>
        <taxon>Bacilli</taxon>
        <taxon>Bacillales</taxon>
        <taxon>Bacillaceae</taxon>
        <taxon>Bacillus</taxon>
    </lineage>
</organism>
<dbReference type="SUPFAM" id="SSF47648">
    <property type="entry name" value="Nucleoside phosphorylase/phosphoribosyltransferase N-terminal domain"/>
    <property type="match status" value="1"/>
</dbReference>
<comment type="function">
    <text evidence="9">Catalyzes the transfer of the phosphoribosyl group of 5-phosphorylribose-1-pyrophosphate (PRPP) to anthranilate to yield N-(5'-phosphoribosyl)-anthranilate (PRA).</text>
</comment>
<keyword evidence="4 9" id="KW-0808">Transferase</keyword>
<reference evidence="12 13" key="1">
    <citation type="submission" date="2020-02" db="EMBL/GenBank/DDBJ databases">
        <title>Bacillus aquiflavi sp. nov., isolated from yellow water of strong flavor Chinese baijiu in Yibin region of China.</title>
        <authorList>
            <person name="Xie J."/>
        </authorList>
    </citation>
    <scope>NUCLEOTIDE SEQUENCE [LARGE SCALE GENOMIC DNA]</scope>
    <source>
        <strain evidence="12 13">SA4</strain>
    </source>
</reference>
<dbReference type="GO" id="GO:0004048">
    <property type="term" value="F:anthranilate phosphoribosyltransferase activity"/>
    <property type="evidence" value="ECO:0007669"/>
    <property type="project" value="UniProtKB-UniRule"/>
</dbReference>
<dbReference type="AlphaFoldDB" id="A0A6M0Q4Q5"/>
<keyword evidence="2 9" id="KW-0028">Amino-acid biosynthesis</keyword>
<comment type="similarity">
    <text evidence="9">Belongs to the anthranilate phosphoribosyltransferase family.</text>
</comment>
<dbReference type="PANTHER" id="PTHR43285:SF2">
    <property type="entry name" value="ANTHRANILATE PHOSPHORIBOSYLTRANSFERASE"/>
    <property type="match status" value="1"/>
</dbReference>
<dbReference type="InterPro" id="IPR035902">
    <property type="entry name" value="Nuc_phospho_transferase"/>
</dbReference>
<dbReference type="PANTHER" id="PTHR43285">
    <property type="entry name" value="ANTHRANILATE PHOSPHORIBOSYLTRANSFERASE"/>
    <property type="match status" value="1"/>
</dbReference>
<evidence type="ECO:0000259" key="11">
    <source>
        <dbReference type="Pfam" id="PF02885"/>
    </source>
</evidence>
<gene>
    <name evidence="9 12" type="primary">trpD</name>
    <name evidence="12" type="ORF">G4D63_05650</name>
</gene>
<evidence type="ECO:0000256" key="3">
    <source>
        <dbReference type="ARBA" id="ARBA00022676"/>
    </source>
</evidence>
<evidence type="ECO:0000256" key="4">
    <source>
        <dbReference type="ARBA" id="ARBA00022679"/>
    </source>
</evidence>
<dbReference type="GO" id="GO:0000162">
    <property type="term" value="P:L-tryptophan biosynthetic process"/>
    <property type="evidence" value="ECO:0007669"/>
    <property type="project" value="UniProtKB-UniRule"/>
</dbReference>
<feature type="binding site" evidence="9">
    <location>
        <position position="81"/>
    </location>
    <ligand>
        <name>5-phospho-alpha-D-ribose 1-diphosphate</name>
        <dbReference type="ChEBI" id="CHEBI:58017"/>
    </ligand>
</feature>
<feature type="binding site" evidence="9">
    <location>
        <position position="167"/>
    </location>
    <ligand>
        <name>anthranilate</name>
        <dbReference type="ChEBI" id="CHEBI:16567"/>
        <label>2</label>
    </ligand>
</feature>
<dbReference type="NCBIfam" id="TIGR01245">
    <property type="entry name" value="trpD"/>
    <property type="match status" value="1"/>
</dbReference>
<feature type="binding site" evidence="9">
    <location>
        <position position="89"/>
    </location>
    <ligand>
        <name>5-phospho-alpha-D-ribose 1-diphosphate</name>
        <dbReference type="ChEBI" id="CHEBI:58017"/>
    </ligand>
</feature>
<keyword evidence="9" id="KW-0460">Magnesium</keyword>
<dbReference type="EMBL" id="JAAIWM010000002">
    <property type="protein sequence ID" value="NEY71222.1"/>
    <property type="molecule type" value="Genomic_DNA"/>
</dbReference>
<name>A0A6M0Q4Q5_9BACI</name>
<comment type="subunit">
    <text evidence="9">Homodimer.</text>
</comment>
<feature type="binding site" evidence="9">
    <location>
        <position position="81"/>
    </location>
    <ligand>
        <name>anthranilate</name>
        <dbReference type="ChEBI" id="CHEBI:16567"/>
        <label>1</label>
    </ligand>
</feature>
<dbReference type="EC" id="2.4.2.18" evidence="9"/>
<dbReference type="Gene3D" id="1.20.970.10">
    <property type="entry name" value="Transferase, Pyrimidine Nucleoside Phosphorylase, Chain C"/>
    <property type="match status" value="1"/>
</dbReference>
<dbReference type="Gene3D" id="3.40.1030.10">
    <property type="entry name" value="Nucleoside phosphorylase/phosphoribosyltransferase catalytic domain"/>
    <property type="match status" value="1"/>
</dbReference>
<dbReference type="Proteomes" id="UP000481043">
    <property type="component" value="Unassembled WGS sequence"/>
</dbReference>
<proteinExistence type="inferred from homology"/>
<feature type="binding site" evidence="9">
    <location>
        <position position="121"/>
    </location>
    <ligand>
        <name>5-phospho-alpha-D-ribose 1-diphosphate</name>
        <dbReference type="ChEBI" id="CHEBI:58017"/>
    </ligand>
</feature>
<comment type="similarity">
    <text evidence="8">In the C-terminal section; belongs to the anthranilate phosphoribosyltransferase family.</text>
</comment>
<dbReference type="InterPro" id="IPR000312">
    <property type="entry name" value="Glycosyl_Trfase_fam3"/>
</dbReference>
<dbReference type="Pfam" id="PF00591">
    <property type="entry name" value="Glycos_transf_3"/>
    <property type="match status" value="1"/>
</dbReference>
<keyword evidence="9" id="KW-0479">Metal-binding</keyword>
<feature type="binding site" evidence="9">
    <location>
        <position position="226"/>
    </location>
    <ligand>
        <name>Mg(2+)</name>
        <dbReference type="ChEBI" id="CHEBI:18420"/>
        <label>2</label>
    </ligand>
</feature>
<evidence type="ECO:0000259" key="10">
    <source>
        <dbReference type="Pfam" id="PF00591"/>
    </source>
</evidence>
<dbReference type="UniPathway" id="UPA00035">
    <property type="reaction ID" value="UER00041"/>
</dbReference>
<comment type="catalytic activity">
    <reaction evidence="7 9">
        <text>N-(5-phospho-beta-D-ribosyl)anthranilate + diphosphate = 5-phospho-alpha-D-ribose 1-diphosphate + anthranilate</text>
        <dbReference type="Rhea" id="RHEA:11768"/>
        <dbReference type="ChEBI" id="CHEBI:16567"/>
        <dbReference type="ChEBI" id="CHEBI:18277"/>
        <dbReference type="ChEBI" id="CHEBI:33019"/>
        <dbReference type="ChEBI" id="CHEBI:58017"/>
        <dbReference type="EC" id="2.4.2.18"/>
    </reaction>
</comment>
<evidence type="ECO:0000256" key="8">
    <source>
        <dbReference type="ARBA" id="ARBA00061188"/>
    </source>
</evidence>
<feature type="binding site" evidence="9">
    <location>
        <begin position="84"/>
        <end position="85"/>
    </location>
    <ligand>
        <name>5-phospho-alpha-D-ribose 1-diphosphate</name>
        <dbReference type="ChEBI" id="CHEBI:58017"/>
    </ligand>
</feature>
<keyword evidence="13" id="KW-1185">Reference proteome</keyword>
<dbReference type="SUPFAM" id="SSF52418">
    <property type="entry name" value="Nucleoside phosphorylase/phosphoribosyltransferase catalytic domain"/>
    <property type="match status" value="1"/>
</dbReference>
<evidence type="ECO:0000256" key="6">
    <source>
        <dbReference type="ARBA" id="ARBA00023141"/>
    </source>
</evidence>
<dbReference type="InterPro" id="IPR005940">
    <property type="entry name" value="Anthranilate_Pribosyl_Tfrase"/>
</dbReference>
<feature type="binding site" evidence="9">
    <location>
        <begin position="91"/>
        <end position="94"/>
    </location>
    <ligand>
        <name>5-phospho-alpha-D-ribose 1-diphosphate</name>
        <dbReference type="ChEBI" id="CHEBI:58017"/>
    </ligand>
</feature>
<feature type="binding site" evidence="9">
    <location>
        <position position="112"/>
    </location>
    <ligand>
        <name>anthranilate</name>
        <dbReference type="ChEBI" id="CHEBI:16567"/>
        <label>1</label>
    </ligand>
</feature>
<feature type="binding site" evidence="9">
    <location>
        <begin position="109"/>
        <end position="117"/>
    </location>
    <ligand>
        <name>5-phospho-alpha-D-ribose 1-diphosphate</name>
        <dbReference type="ChEBI" id="CHEBI:58017"/>
    </ligand>
</feature>
<dbReference type="HAMAP" id="MF_00211">
    <property type="entry name" value="TrpD"/>
    <property type="match status" value="1"/>
</dbReference>
<feature type="binding site" evidence="9">
    <location>
        <position position="93"/>
    </location>
    <ligand>
        <name>Mg(2+)</name>
        <dbReference type="ChEBI" id="CHEBI:18420"/>
        <label>1</label>
    </ligand>
</feature>
<keyword evidence="5 9" id="KW-0822">Tryptophan biosynthesis</keyword>
<protein>
    <recommendedName>
        <fullName evidence="9">Anthranilate phosphoribosyltransferase</fullName>
        <ecNumber evidence="9">2.4.2.18</ecNumber>
    </recommendedName>
</protein>
<evidence type="ECO:0000256" key="1">
    <source>
        <dbReference type="ARBA" id="ARBA00004907"/>
    </source>
</evidence>
<comment type="caution">
    <text evidence="9">Lacks conserved residue(s) required for the propagation of feature annotation.</text>
</comment>
<dbReference type="RefSeq" id="WP_163178650.1">
    <property type="nucleotide sequence ID" value="NZ_JAAIWM010000002.1"/>
</dbReference>
<dbReference type="GO" id="GO:0005829">
    <property type="term" value="C:cytosol"/>
    <property type="evidence" value="ECO:0007669"/>
    <property type="project" value="TreeGrafter"/>
</dbReference>
<evidence type="ECO:0000313" key="13">
    <source>
        <dbReference type="Proteomes" id="UP000481043"/>
    </source>
</evidence>
<dbReference type="InterPro" id="IPR017459">
    <property type="entry name" value="Glycosyl_Trfase_fam3_N_dom"/>
</dbReference>
<evidence type="ECO:0000313" key="12">
    <source>
        <dbReference type="EMBL" id="NEY71222.1"/>
    </source>
</evidence>
<dbReference type="InterPro" id="IPR036320">
    <property type="entry name" value="Glycosyl_Trfase_fam3_N_dom_sf"/>
</dbReference>
<feature type="domain" description="Glycosyl transferase family 3 N-terminal" evidence="11">
    <location>
        <begin position="4"/>
        <end position="65"/>
    </location>
</feature>
<dbReference type="GO" id="GO:0000287">
    <property type="term" value="F:magnesium ion binding"/>
    <property type="evidence" value="ECO:0007669"/>
    <property type="project" value="UniProtKB-UniRule"/>
</dbReference>
<comment type="caution">
    <text evidence="12">The sequence shown here is derived from an EMBL/GenBank/DDBJ whole genome shotgun (WGS) entry which is preliminary data.</text>
</comment>
<feature type="binding site" evidence="9">
    <location>
        <position position="227"/>
    </location>
    <ligand>
        <name>Mg(2+)</name>
        <dbReference type="ChEBI" id="CHEBI:18420"/>
        <label>2</label>
    </ligand>
</feature>
<feature type="domain" description="Glycosyl transferase family 3" evidence="10">
    <location>
        <begin position="74"/>
        <end position="322"/>
    </location>
</feature>
<evidence type="ECO:0000256" key="7">
    <source>
        <dbReference type="ARBA" id="ARBA00052328"/>
    </source>
</evidence>